<dbReference type="Proteomes" id="UP000676409">
    <property type="component" value="Chromosome"/>
</dbReference>
<reference evidence="3" key="1">
    <citation type="submission" date="2021-04" db="EMBL/GenBank/DDBJ databases">
        <title>The complete genome sequence of Caulobacter sp. S6.</title>
        <authorList>
            <person name="Tang Y."/>
            <person name="Ouyang W."/>
            <person name="Liu Q."/>
            <person name="Huang B."/>
            <person name="Guo Z."/>
            <person name="Lei P."/>
        </authorList>
    </citation>
    <scope>NUCLEOTIDE SEQUENCE</scope>
    <source>
        <strain evidence="3">S6</strain>
    </source>
</reference>
<dbReference type="NCBIfam" id="TIGR03317">
    <property type="entry name" value="ygfZ_signature"/>
    <property type="match status" value="1"/>
</dbReference>
<evidence type="ECO:0000259" key="2">
    <source>
        <dbReference type="Pfam" id="PF25455"/>
    </source>
</evidence>
<dbReference type="EMBL" id="CP073078">
    <property type="protein sequence ID" value="QUD87157.1"/>
    <property type="molecule type" value="Genomic_DNA"/>
</dbReference>
<dbReference type="InterPro" id="IPR045179">
    <property type="entry name" value="YgfZ/GcvT"/>
</dbReference>
<dbReference type="SUPFAM" id="SSF103025">
    <property type="entry name" value="Folate-binding domain"/>
    <property type="match status" value="1"/>
</dbReference>
<keyword evidence="1" id="KW-0809">Transit peptide</keyword>
<dbReference type="Gene3D" id="3.30.1360.120">
    <property type="entry name" value="Probable tRNA modification gtpase trme, domain 1"/>
    <property type="match status" value="2"/>
</dbReference>
<dbReference type="Pfam" id="PF25455">
    <property type="entry name" value="Beta-barrel_CAF17_C"/>
    <property type="match status" value="1"/>
</dbReference>
<dbReference type="PANTHER" id="PTHR22602:SF0">
    <property type="entry name" value="TRANSFERASE CAF17, MITOCHONDRIAL-RELATED"/>
    <property type="match status" value="1"/>
</dbReference>
<evidence type="ECO:0000313" key="4">
    <source>
        <dbReference type="Proteomes" id="UP000676409"/>
    </source>
</evidence>
<evidence type="ECO:0000256" key="1">
    <source>
        <dbReference type="ARBA" id="ARBA00022946"/>
    </source>
</evidence>
<dbReference type="GO" id="GO:0016226">
    <property type="term" value="P:iron-sulfur cluster assembly"/>
    <property type="evidence" value="ECO:0007669"/>
    <property type="project" value="TreeGrafter"/>
</dbReference>
<dbReference type="PANTHER" id="PTHR22602">
    <property type="entry name" value="TRANSFERASE CAF17, MITOCHONDRIAL-RELATED"/>
    <property type="match status" value="1"/>
</dbReference>
<name>A0A975FYA4_9CAUL</name>
<dbReference type="AlphaFoldDB" id="A0A975FYA4"/>
<sequence length="272" mass="29239">MTLPPLIAPLASRALIAVTGPDWKSFLQGLITQDAETLKPGELRFGALLTPQGKLLFDLFLFGLDDGCLVDVAADRREALIQRLTIYRLRAKVEITAREGTVLAAWQAPVPHGPGWAEDPRLHLMGARGYGAEPPHGAIMTDEAAYHAHRLALGVPDPDADCPPETTYPIEADFDLLNGVDFKKGCFVGQETTSRMKRRGAIKNRMLAIRFDGPPPAPGAEVLAGSLRAGQVLSGRDGAAMALLRLDRIEGADLTVDGRPVSVLRPGWLAEG</sequence>
<dbReference type="InterPro" id="IPR017703">
    <property type="entry name" value="YgfZ/GCV_T_CS"/>
</dbReference>
<organism evidence="3 4">
    <name type="scientific">Phenylobacterium montanum</name>
    <dbReference type="NCBI Taxonomy" id="2823693"/>
    <lineage>
        <taxon>Bacteria</taxon>
        <taxon>Pseudomonadati</taxon>
        <taxon>Pseudomonadota</taxon>
        <taxon>Alphaproteobacteria</taxon>
        <taxon>Caulobacterales</taxon>
        <taxon>Caulobacteraceae</taxon>
        <taxon>Phenylobacterium</taxon>
    </lineage>
</organism>
<proteinExistence type="predicted"/>
<dbReference type="InterPro" id="IPR027266">
    <property type="entry name" value="TrmE/GcvT-like"/>
</dbReference>
<gene>
    <name evidence="3" type="ORF">KCG34_19160</name>
</gene>
<feature type="domain" description="CAF17 C-terminal" evidence="2">
    <location>
        <begin position="204"/>
        <end position="269"/>
    </location>
</feature>
<keyword evidence="4" id="KW-1185">Reference proteome</keyword>
<accession>A0A975FYA4</accession>
<protein>
    <submittedName>
        <fullName evidence="3">Folate-binding protein YgfZ</fullName>
    </submittedName>
</protein>
<dbReference type="InterPro" id="IPR057460">
    <property type="entry name" value="CAF17_C"/>
</dbReference>
<dbReference type="RefSeq" id="WP_211937209.1">
    <property type="nucleotide sequence ID" value="NZ_CP073078.1"/>
</dbReference>
<dbReference type="PIRSF" id="PIRSF006487">
    <property type="entry name" value="GcvT"/>
    <property type="match status" value="1"/>
</dbReference>
<dbReference type="KEGG" id="caul:KCG34_19160"/>
<evidence type="ECO:0000313" key="3">
    <source>
        <dbReference type="EMBL" id="QUD87157.1"/>
    </source>
</evidence>